<comment type="caution">
    <text evidence="1">The sequence shown here is derived from an EMBL/GenBank/DDBJ whole genome shotgun (WGS) entry which is preliminary data.</text>
</comment>
<evidence type="ECO:0000313" key="1">
    <source>
        <dbReference type="EMBL" id="CAH1521228.1"/>
    </source>
</evidence>
<evidence type="ECO:0000313" key="2">
    <source>
        <dbReference type="Proteomes" id="UP001295420"/>
    </source>
</evidence>
<dbReference type="Proteomes" id="UP001295420">
    <property type="component" value="Unassembled WGS sequence"/>
</dbReference>
<name>A0AAU9PYV7_9VIBR</name>
<protein>
    <submittedName>
        <fullName evidence="1">Uncharacterized protein</fullName>
    </submittedName>
</protein>
<dbReference type="EMBL" id="CAKMTQ010000001">
    <property type="protein sequence ID" value="CAH1521228.1"/>
    <property type="molecule type" value="Genomic_DNA"/>
</dbReference>
<accession>A0AAU9PYV7</accession>
<reference evidence="1" key="1">
    <citation type="submission" date="2022-01" db="EMBL/GenBank/DDBJ databases">
        <authorList>
            <person name="Lagorce A."/>
        </authorList>
    </citation>
    <scope>NUCLEOTIDE SEQUENCE</scope>
    <source>
        <strain evidence="1">Th15_F1_D04</strain>
    </source>
</reference>
<sequence length="43" mass="4818">MVGAALTALKKKGVIFYKHQLSPTYEVVESHAYHLLAKKKQCS</sequence>
<organism evidence="1 2">
    <name type="scientific">Vibrio owensii</name>
    <dbReference type="NCBI Taxonomy" id="696485"/>
    <lineage>
        <taxon>Bacteria</taxon>
        <taxon>Pseudomonadati</taxon>
        <taxon>Pseudomonadota</taxon>
        <taxon>Gammaproteobacteria</taxon>
        <taxon>Vibrionales</taxon>
        <taxon>Vibrionaceae</taxon>
        <taxon>Vibrio</taxon>
    </lineage>
</organism>
<gene>
    <name evidence="1" type="ORF">THF1D04_10715</name>
</gene>
<dbReference type="AlphaFoldDB" id="A0AAU9PYV7"/>
<proteinExistence type="predicted"/>